<dbReference type="InterPro" id="IPR036396">
    <property type="entry name" value="Cyt_P450_sf"/>
</dbReference>
<organism evidence="5 6">
    <name type="scientific">Rotaria magnacalcarata</name>
    <dbReference type="NCBI Taxonomy" id="392030"/>
    <lineage>
        <taxon>Eukaryota</taxon>
        <taxon>Metazoa</taxon>
        <taxon>Spiralia</taxon>
        <taxon>Gnathifera</taxon>
        <taxon>Rotifera</taxon>
        <taxon>Eurotatoria</taxon>
        <taxon>Bdelloidea</taxon>
        <taxon>Philodinida</taxon>
        <taxon>Philodinidae</taxon>
        <taxon>Rotaria</taxon>
    </lineage>
</organism>
<evidence type="ECO:0008006" key="7">
    <source>
        <dbReference type="Google" id="ProtNLM"/>
    </source>
</evidence>
<keyword evidence="2" id="KW-0479">Metal-binding</keyword>
<dbReference type="Gene3D" id="1.10.630.10">
    <property type="entry name" value="Cytochrome P450"/>
    <property type="match status" value="1"/>
</dbReference>
<dbReference type="SUPFAM" id="SSF56112">
    <property type="entry name" value="Protein kinase-like (PK-like)"/>
    <property type="match status" value="1"/>
</dbReference>
<protein>
    <recommendedName>
        <fullName evidence="7">Cytochrome P450</fullName>
    </recommendedName>
</protein>
<dbReference type="InterPro" id="IPR013083">
    <property type="entry name" value="Znf_RING/FYVE/PHD"/>
</dbReference>
<dbReference type="Pfam" id="PF07714">
    <property type="entry name" value="PK_Tyr_Ser-Thr"/>
    <property type="match status" value="1"/>
</dbReference>
<dbReference type="GO" id="GO:0043235">
    <property type="term" value="C:receptor complex"/>
    <property type="evidence" value="ECO:0007669"/>
    <property type="project" value="TreeGrafter"/>
</dbReference>
<dbReference type="InterPro" id="IPR001245">
    <property type="entry name" value="Ser-Thr/Tyr_kinase_cat_dom"/>
</dbReference>
<dbReference type="GO" id="GO:0005524">
    <property type="term" value="F:ATP binding"/>
    <property type="evidence" value="ECO:0007669"/>
    <property type="project" value="InterPro"/>
</dbReference>
<dbReference type="PRINTS" id="PR00463">
    <property type="entry name" value="EP450I"/>
</dbReference>
<dbReference type="PRINTS" id="PR00385">
    <property type="entry name" value="P450"/>
</dbReference>
<accession>A0A8S2M7J8</accession>
<keyword evidence="2" id="KW-0349">Heme</keyword>
<dbReference type="PANTHER" id="PTHR24416:SF611">
    <property type="entry name" value="TYROSINE-PROTEIN KINASE TRANSMEMBRANE RECEPTOR ROR"/>
    <property type="match status" value="1"/>
</dbReference>
<dbReference type="GO" id="GO:0005506">
    <property type="term" value="F:iron ion binding"/>
    <property type="evidence" value="ECO:0007669"/>
    <property type="project" value="InterPro"/>
</dbReference>
<dbReference type="GO" id="GO:0016567">
    <property type="term" value="P:protein ubiquitination"/>
    <property type="evidence" value="ECO:0007669"/>
    <property type="project" value="InterPro"/>
</dbReference>
<reference evidence="5" key="1">
    <citation type="submission" date="2021-02" db="EMBL/GenBank/DDBJ databases">
        <authorList>
            <person name="Nowell W R."/>
        </authorList>
    </citation>
    <scope>NUCLEOTIDE SEQUENCE</scope>
</reference>
<name>A0A8S2M7J8_9BILA</name>
<feature type="domain" description="Protein kinase" evidence="3">
    <location>
        <begin position="20"/>
        <end position="363"/>
    </location>
</feature>
<feature type="domain" description="U-box" evidence="4">
    <location>
        <begin position="9"/>
        <end position="82"/>
    </location>
</feature>
<evidence type="ECO:0000259" key="3">
    <source>
        <dbReference type="PROSITE" id="PS50011"/>
    </source>
</evidence>
<dbReference type="PROSITE" id="PS00109">
    <property type="entry name" value="PROTEIN_KINASE_TYR"/>
    <property type="match status" value="1"/>
</dbReference>
<dbReference type="CDD" id="cd00302">
    <property type="entry name" value="cytochrome_P450"/>
    <property type="match status" value="1"/>
</dbReference>
<evidence type="ECO:0000259" key="4">
    <source>
        <dbReference type="PROSITE" id="PS51698"/>
    </source>
</evidence>
<dbReference type="Pfam" id="PF00067">
    <property type="entry name" value="p450"/>
    <property type="match status" value="1"/>
</dbReference>
<comment type="similarity">
    <text evidence="1">Belongs to the cytochrome P450 family.</text>
</comment>
<dbReference type="PROSITE" id="PS50011">
    <property type="entry name" value="PROTEIN_KINASE_DOM"/>
    <property type="match status" value="1"/>
</dbReference>
<dbReference type="PRINTS" id="PR00109">
    <property type="entry name" value="TYRKINASE"/>
</dbReference>
<dbReference type="InterPro" id="IPR002401">
    <property type="entry name" value="Cyt_P450_E_grp-I"/>
</dbReference>
<dbReference type="GO" id="GO:0016705">
    <property type="term" value="F:oxidoreductase activity, acting on paired donors, with incorporation or reduction of molecular oxygen"/>
    <property type="evidence" value="ECO:0007669"/>
    <property type="project" value="InterPro"/>
</dbReference>
<gene>
    <name evidence="5" type="ORF">GIL414_LOCUS8561</name>
</gene>
<dbReference type="SMART" id="SM00504">
    <property type="entry name" value="Ubox"/>
    <property type="match status" value="1"/>
</dbReference>
<dbReference type="InterPro" id="IPR017972">
    <property type="entry name" value="Cyt_P450_CS"/>
</dbReference>
<feature type="binding site" description="axial binding residue" evidence="2">
    <location>
        <position position="674"/>
    </location>
    <ligand>
        <name>heme</name>
        <dbReference type="ChEBI" id="CHEBI:30413"/>
    </ligand>
    <ligandPart>
        <name>Fe</name>
        <dbReference type="ChEBI" id="CHEBI:18248"/>
    </ligandPart>
</feature>
<dbReference type="SUPFAM" id="SSF48264">
    <property type="entry name" value="Cytochrome P450"/>
    <property type="match status" value="1"/>
</dbReference>
<dbReference type="PROSITE" id="PS00086">
    <property type="entry name" value="CYTOCHROME_P450"/>
    <property type="match status" value="1"/>
</dbReference>
<evidence type="ECO:0000313" key="5">
    <source>
        <dbReference type="EMBL" id="CAF3940625.1"/>
    </source>
</evidence>
<dbReference type="InterPro" id="IPR050122">
    <property type="entry name" value="RTK"/>
</dbReference>
<evidence type="ECO:0000256" key="2">
    <source>
        <dbReference type="PIRSR" id="PIRSR602401-1"/>
    </source>
</evidence>
<dbReference type="GO" id="GO:0004842">
    <property type="term" value="F:ubiquitin-protein transferase activity"/>
    <property type="evidence" value="ECO:0007669"/>
    <property type="project" value="InterPro"/>
</dbReference>
<dbReference type="PROSITE" id="PS51698">
    <property type="entry name" value="U_BOX"/>
    <property type="match status" value="1"/>
</dbReference>
<dbReference type="InterPro" id="IPR011009">
    <property type="entry name" value="Kinase-like_dom_sf"/>
</dbReference>
<dbReference type="InterPro" id="IPR008266">
    <property type="entry name" value="Tyr_kinase_AS"/>
</dbReference>
<dbReference type="GO" id="GO:0005886">
    <property type="term" value="C:plasma membrane"/>
    <property type="evidence" value="ECO:0007669"/>
    <property type="project" value="TreeGrafter"/>
</dbReference>
<dbReference type="GO" id="GO:0004714">
    <property type="term" value="F:transmembrane receptor protein tyrosine kinase activity"/>
    <property type="evidence" value="ECO:0007669"/>
    <property type="project" value="TreeGrafter"/>
</dbReference>
<proteinExistence type="inferred from homology"/>
<dbReference type="SUPFAM" id="SSF57850">
    <property type="entry name" value="RING/U-box"/>
    <property type="match status" value="1"/>
</dbReference>
<keyword evidence="2" id="KW-0408">Iron</keyword>
<dbReference type="GO" id="GO:0020037">
    <property type="term" value="F:heme binding"/>
    <property type="evidence" value="ECO:0007669"/>
    <property type="project" value="InterPro"/>
</dbReference>
<dbReference type="Gene3D" id="3.30.40.10">
    <property type="entry name" value="Zinc/RING finger domain, C3HC4 (zinc finger)"/>
    <property type="match status" value="1"/>
</dbReference>
<dbReference type="Gene3D" id="1.10.510.10">
    <property type="entry name" value="Transferase(Phosphotransferase) domain 1"/>
    <property type="match status" value="1"/>
</dbReference>
<dbReference type="AlphaFoldDB" id="A0A8S2M7J8"/>
<dbReference type="Proteomes" id="UP000681720">
    <property type="component" value="Unassembled WGS sequence"/>
</dbReference>
<evidence type="ECO:0000256" key="1">
    <source>
        <dbReference type="ARBA" id="ARBA00010617"/>
    </source>
</evidence>
<evidence type="ECO:0000313" key="6">
    <source>
        <dbReference type="Proteomes" id="UP000681720"/>
    </source>
</evidence>
<dbReference type="GO" id="GO:0007169">
    <property type="term" value="P:cell surface receptor protein tyrosine kinase signaling pathway"/>
    <property type="evidence" value="ECO:0007669"/>
    <property type="project" value="TreeGrafter"/>
</dbReference>
<sequence>MQIDGNPSTLLDSLKCPITHELFCDPVIGADGHTYERKNITAWIKRNASSPITREHMDLKSLRPNYIVKKMVAEFLSLSLEKQYKFRLDVDVCKTKQQPILRTSSKIIYEAKWMQKLGPPIVLIKINGARAKREASFYVQLSCHPHIVRTYGFIDSDSSASIMLVQEYAPGGDLSNLLRNANFQPTFEVLLEIFGQIVDAMICLADNEIVHGDLACRNVLVFRSSSNQPTEILVKLTDFGLTRASPLFSIYETTASSATVMIPIRHAAPEILYDTSSNNYSEKSDVYSFGVLMWEVCSGGAVPYGDLRRSDTVYHERIKGKLLEQPNTCPNELWSIIVNCTEQESHKRPNFKVIRENLLRLRFQNREQTLNRTVRTQIDNIYQNVTTSTFSTNNIPQEIDHQYFNPEPFPENDDCKRLTDVGYYQNLDSSSNEYRRSHPSNPNQSLSQYYIPCEYCLQSINTEDFDRHKEICTVQRLIRSFANEIENERPKTLIASLVSSLNEEANDEDISSGLNHAEIFDEVLMMILAGYDTTSTALTWFIFFASKNPRVQQRMKDELREHNLMMADDPNYLPSLTPNNLASLTYCECVTKEVLRLAPTASFTTRIATRDTILDDVKINRGQTIFIGLHNINTDARYWHHADPKEFIPERFLAEDQSHHPLAMITFGGGHRACIGQELAWFELKAAIVRLMQRGIIFEDTPENTGGYEEQITCFPKALAVLVRFEQS</sequence>
<comment type="cofactor">
    <cofactor evidence="2">
        <name>heme</name>
        <dbReference type="ChEBI" id="CHEBI:30413"/>
    </cofactor>
</comment>
<dbReference type="InterPro" id="IPR000719">
    <property type="entry name" value="Prot_kinase_dom"/>
</dbReference>
<dbReference type="GO" id="GO:0004497">
    <property type="term" value="F:monooxygenase activity"/>
    <property type="evidence" value="ECO:0007669"/>
    <property type="project" value="InterPro"/>
</dbReference>
<dbReference type="EMBL" id="CAJOBJ010002790">
    <property type="protein sequence ID" value="CAF3940625.1"/>
    <property type="molecule type" value="Genomic_DNA"/>
</dbReference>
<comment type="caution">
    <text evidence="5">The sequence shown here is derived from an EMBL/GenBank/DDBJ whole genome shotgun (WGS) entry which is preliminary data.</text>
</comment>
<dbReference type="InterPro" id="IPR001128">
    <property type="entry name" value="Cyt_P450"/>
</dbReference>
<dbReference type="PANTHER" id="PTHR24416">
    <property type="entry name" value="TYROSINE-PROTEIN KINASE RECEPTOR"/>
    <property type="match status" value="1"/>
</dbReference>
<dbReference type="CDD" id="cd16655">
    <property type="entry name" value="RING-Ubox_WDSUB1-like"/>
    <property type="match status" value="1"/>
</dbReference>
<dbReference type="Pfam" id="PF04564">
    <property type="entry name" value="U-box"/>
    <property type="match status" value="1"/>
</dbReference>
<dbReference type="InterPro" id="IPR003613">
    <property type="entry name" value="Ubox_domain"/>
</dbReference>